<evidence type="ECO:0000313" key="3">
    <source>
        <dbReference type="Proteomes" id="UP001499987"/>
    </source>
</evidence>
<organism evidence="2 3">
    <name type="scientific">Kitasatospora arboriphila</name>
    <dbReference type="NCBI Taxonomy" id="258052"/>
    <lineage>
        <taxon>Bacteria</taxon>
        <taxon>Bacillati</taxon>
        <taxon>Actinomycetota</taxon>
        <taxon>Actinomycetes</taxon>
        <taxon>Kitasatosporales</taxon>
        <taxon>Streptomycetaceae</taxon>
        <taxon>Kitasatospora</taxon>
    </lineage>
</organism>
<reference evidence="2 3" key="1">
    <citation type="journal article" date="2019" name="Int. J. Syst. Evol. Microbiol.">
        <title>The Global Catalogue of Microorganisms (GCM) 10K type strain sequencing project: providing services to taxonomists for standard genome sequencing and annotation.</title>
        <authorList>
            <consortium name="The Broad Institute Genomics Platform"/>
            <consortium name="The Broad Institute Genome Sequencing Center for Infectious Disease"/>
            <person name="Wu L."/>
            <person name="Ma J."/>
        </authorList>
    </citation>
    <scope>NUCLEOTIDE SEQUENCE [LARGE SCALE GENOMIC DNA]</scope>
    <source>
        <strain evidence="2 3">JCM 13002</strain>
    </source>
</reference>
<name>A0ABN1TBG5_9ACTN</name>
<evidence type="ECO:0000256" key="1">
    <source>
        <dbReference type="SAM" id="MobiDB-lite"/>
    </source>
</evidence>
<gene>
    <name evidence="2" type="ORF">GCM10009663_10830</name>
</gene>
<protein>
    <submittedName>
        <fullName evidence="2">Uncharacterized protein</fullName>
    </submittedName>
</protein>
<sequence length="78" mass="7996">MNTDVRNAEFGYFAGGNQCDYACWKGTPLEASVESVVAKGGGVGAAAQATTSTARSSTTPAPPEPTRPPHRPTRTTAA</sequence>
<comment type="caution">
    <text evidence="2">The sequence shown here is derived from an EMBL/GenBank/DDBJ whole genome shotgun (WGS) entry which is preliminary data.</text>
</comment>
<feature type="region of interest" description="Disordered" evidence="1">
    <location>
        <begin position="41"/>
        <end position="78"/>
    </location>
</feature>
<dbReference type="Proteomes" id="UP001499987">
    <property type="component" value="Unassembled WGS sequence"/>
</dbReference>
<feature type="compositionally biased region" description="Low complexity" evidence="1">
    <location>
        <begin position="45"/>
        <end position="59"/>
    </location>
</feature>
<proteinExistence type="predicted"/>
<dbReference type="EMBL" id="BAAALD010000006">
    <property type="protein sequence ID" value="GAA1072862.1"/>
    <property type="molecule type" value="Genomic_DNA"/>
</dbReference>
<accession>A0ABN1TBG5</accession>
<keyword evidence="3" id="KW-1185">Reference proteome</keyword>
<evidence type="ECO:0000313" key="2">
    <source>
        <dbReference type="EMBL" id="GAA1072862.1"/>
    </source>
</evidence>
<feature type="compositionally biased region" description="Basic residues" evidence="1">
    <location>
        <begin position="68"/>
        <end position="78"/>
    </location>
</feature>